<dbReference type="AlphaFoldDB" id="A0A919A8F6"/>
<sequence length="68" mass="6697">METRTEPVAPGVRRTFTSGVDPAVPGVTVTLSPVIRVTVAGVRLVLPVAADGAAVSDGEGASAPCAVP</sequence>
<gene>
    <name evidence="1" type="ORF">GCM10014715_55560</name>
</gene>
<dbReference type="EMBL" id="BNBC01000030">
    <property type="protein sequence ID" value="GHE92045.1"/>
    <property type="molecule type" value="Genomic_DNA"/>
</dbReference>
<reference evidence="1" key="2">
    <citation type="submission" date="2020-09" db="EMBL/GenBank/DDBJ databases">
        <authorList>
            <person name="Sun Q."/>
            <person name="Ohkuma M."/>
        </authorList>
    </citation>
    <scope>NUCLEOTIDE SEQUENCE</scope>
    <source>
        <strain evidence="1">JCM 3302</strain>
    </source>
</reference>
<dbReference type="Proteomes" id="UP000641386">
    <property type="component" value="Unassembled WGS sequence"/>
</dbReference>
<keyword evidence="2" id="KW-1185">Reference proteome</keyword>
<reference evidence="1" key="1">
    <citation type="journal article" date="2014" name="Int. J. Syst. Evol. Microbiol.">
        <title>Complete genome sequence of Corynebacterium casei LMG S-19264T (=DSM 44701T), isolated from a smear-ripened cheese.</title>
        <authorList>
            <consortium name="US DOE Joint Genome Institute (JGI-PGF)"/>
            <person name="Walter F."/>
            <person name="Albersmeier A."/>
            <person name="Kalinowski J."/>
            <person name="Ruckert C."/>
        </authorList>
    </citation>
    <scope>NUCLEOTIDE SEQUENCE</scope>
    <source>
        <strain evidence="1">JCM 3302</strain>
    </source>
</reference>
<protein>
    <submittedName>
        <fullName evidence="1">Uncharacterized protein</fullName>
    </submittedName>
</protein>
<evidence type="ECO:0000313" key="1">
    <source>
        <dbReference type="EMBL" id="GHE92045.1"/>
    </source>
</evidence>
<comment type="caution">
    <text evidence="1">The sequence shown here is derived from an EMBL/GenBank/DDBJ whole genome shotgun (WGS) entry which is preliminary data.</text>
</comment>
<organism evidence="1 2">
    <name type="scientific">Streptomyces spiralis</name>
    <dbReference type="NCBI Taxonomy" id="66376"/>
    <lineage>
        <taxon>Bacteria</taxon>
        <taxon>Bacillati</taxon>
        <taxon>Actinomycetota</taxon>
        <taxon>Actinomycetes</taxon>
        <taxon>Kitasatosporales</taxon>
        <taxon>Streptomycetaceae</taxon>
        <taxon>Streptomyces</taxon>
    </lineage>
</organism>
<accession>A0A919A8F6</accession>
<proteinExistence type="predicted"/>
<name>A0A919A8F6_9ACTN</name>
<evidence type="ECO:0000313" key="2">
    <source>
        <dbReference type="Proteomes" id="UP000641386"/>
    </source>
</evidence>